<feature type="domain" description="Carboxylesterase type B" evidence="2">
    <location>
        <begin position="21"/>
        <end position="521"/>
    </location>
</feature>
<dbReference type="EMBL" id="REGN01008093">
    <property type="protein sequence ID" value="RNA04483.1"/>
    <property type="molecule type" value="Genomic_DNA"/>
</dbReference>
<dbReference type="InterPro" id="IPR029058">
    <property type="entry name" value="AB_hydrolase_fold"/>
</dbReference>
<dbReference type="PROSITE" id="PS00941">
    <property type="entry name" value="CARBOXYLESTERASE_B_2"/>
    <property type="match status" value="1"/>
</dbReference>
<keyword evidence="1" id="KW-0732">Signal</keyword>
<dbReference type="EC" id="3.1.1.1" evidence="3"/>
<dbReference type="PANTHER" id="PTHR45570">
    <property type="entry name" value="CARBOXYLIC ESTER HYDROLASE"/>
    <property type="match status" value="1"/>
</dbReference>
<dbReference type="PANTHER" id="PTHR45570:SF1">
    <property type="entry name" value="CARBOXYLIC ESTER HYDROLASE"/>
    <property type="match status" value="1"/>
</dbReference>
<keyword evidence="3" id="KW-0378">Hydrolase</keyword>
<dbReference type="OrthoDB" id="3200163at2759"/>
<evidence type="ECO:0000313" key="4">
    <source>
        <dbReference type="Proteomes" id="UP000276133"/>
    </source>
</evidence>
<name>A0A3M7PZQ3_BRAPC</name>
<comment type="caution">
    <text evidence="3">The sequence shown here is derived from an EMBL/GenBank/DDBJ whole genome shotgun (WGS) entry which is preliminary data.</text>
</comment>
<sequence>MNINFSLFILFALAGLSVCSAPLVKTSYGLIQGVEDEHSYMYLGIPFAKPPIGDYRWKQPADIEHWQDVLNASSYKPACPQANCSSRMPQKSCPPSFSEDCLYLNVFVPKNLSEPKPVMLFIHGGNFQYQGASSIIFDGRTFSNLSDCVFVTIQYRIGALGFLVTGLETDQANGNFGILDQRMAINWVKNNIQAFNGNPDKITLFGQSAGGESVTIHLLSEDMQQNFNNVIIQSSPMSIPFKNFEESILLYSYFNQELNCAPRDLACLRSKSVDDILEAQAKAESKVASVKLLEFFEAWLPWIDGKLIKGQLLEFDKWISNFEIKPFIIGTLTEECYIYINLGFPKPVGLTEYGGLLTAAFKQNTLKVLTQYPPDFSTQDQRDLLSVMATNWVFGCSSRRFLEKAFNYTTSPSGKFYQYVFDYTLDFDGWDNFTYCNDHVCHGSDMPYTFDAIESYFTNDGKRLARSHIGYWANFARNNQPGSVNNLEWNNYRLDNKSFVRFQKNFNTFEQNYLKKECDFFDSIGYYY</sequence>
<proteinExistence type="predicted"/>
<accession>A0A3M7PZQ3</accession>
<dbReference type="GO" id="GO:0106435">
    <property type="term" value="F:carboxylesterase activity"/>
    <property type="evidence" value="ECO:0007669"/>
    <property type="project" value="UniProtKB-EC"/>
</dbReference>
<reference evidence="3 4" key="1">
    <citation type="journal article" date="2018" name="Sci. Rep.">
        <title>Genomic signatures of local adaptation to the degree of environmental predictability in rotifers.</title>
        <authorList>
            <person name="Franch-Gras L."/>
            <person name="Hahn C."/>
            <person name="Garcia-Roger E.M."/>
            <person name="Carmona M.J."/>
            <person name="Serra M."/>
            <person name="Gomez A."/>
        </authorList>
    </citation>
    <scope>NUCLEOTIDE SEQUENCE [LARGE SCALE GENOMIC DNA]</scope>
    <source>
        <strain evidence="3">HYR1</strain>
    </source>
</reference>
<dbReference type="Gene3D" id="3.40.50.1820">
    <property type="entry name" value="alpha/beta hydrolase"/>
    <property type="match status" value="1"/>
</dbReference>
<evidence type="ECO:0000313" key="3">
    <source>
        <dbReference type="EMBL" id="RNA04483.1"/>
    </source>
</evidence>
<dbReference type="InterPro" id="IPR002018">
    <property type="entry name" value="CarbesteraseB"/>
</dbReference>
<gene>
    <name evidence="3" type="ORF">BpHYR1_041469</name>
</gene>
<dbReference type="AlphaFoldDB" id="A0A3M7PZQ3"/>
<organism evidence="3 4">
    <name type="scientific">Brachionus plicatilis</name>
    <name type="common">Marine rotifer</name>
    <name type="synonym">Brachionus muelleri</name>
    <dbReference type="NCBI Taxonomy" id="10195"/>
    <lineage>
        <taxon>Eukaryota</taxon>
        <taxon>Metazoa</taxon>
        <taxon>Spiralia</taxon>
        <taxon>Gnathifera</taxon>
        <taxon>Rotifera</taxon>
        <taxon>Eurotatoria</taxon>
        <taxon>Monogononta</taxon>
        <taxon>Pseudotrocha</taxon>
        <taxon>Ploima</taxon>
        <taxon>Brachionidae</taxon>
        <taxon>Brachionus</taxon>
    </lineage>
</organism>
<dbReference type="STRING" id="10195.A0A3M7PZQ3"/>
<evidence type="ECO:0000256" key="1">
    <source>
        <dbReference type="SAM" id="SignalP"/>
    </source>
</evidence>
<dbReference type="Proteomes" id="UP000276133">
    <property type="component" value="Unassembled WGS sequence"/>
</dbReference>
<feature type="chain" id="PRO_5018063696" evidence="1">
    <location>
        <begin position="22"/>
        <end position="528"/>
    </location>
</feature>
<evidence type="ECO:0000259" key="2">
    <source>
        <dbReference type="Pfam" id="PF00135"/>
    </source>
</evidence>
<dbReference type="Pfam" id="PF00135">
    <property type="entry name" value="COesterase"/>
    <property type="match status" value="1"/>
</dbReference>
<keyword evidence="4" id="KW-1185">Reference proteome</keyword>
<protein>
    <submittedName>
        <fullName evidence="3">cAMP-regulated D2-like</fullName>
        <ecNumber evidence="3">3.1.1.1</ecNumber>
    </submittedName>
</protein>
<feature type="signal peptide" evidence="1">
    <location>
        <begin position="1"/>
        <end position="21"/>
    </location>
</feature>
<dbReference type="InterPro" id="IPR019819">
    <property type="entry name" value="Carboxylesterase_B_CS"/>
</dbReference>
<dbReference type="SUPFAM" id="SSF53474">
    <property type="entry name" value="alpha/beta-Hydrolases"/>
    <property type="match status" value="1"/>
</dbReference>